<dbReference type="AlphaFoldDB" id="A0A7J6TIQ0"/>
<name>A0A7J6TIQ0_PEROL</name>
<keyword evidence="2" id="KW-1185">Reference proteome</keyword>
<feature type="non-terminal residue" evidence="1">
    <location>
        <position position="112"/>
    </location>
</feature>
<protein>
    <submittedName>
        <fullName evidence="1">Uncharacterized protein</fullName>
    </submittedName>
</protein>
<comment type="caution">
    <text evidence="1">The sequence shown here is derived from an EMBL/GenBank/DDBJ whole genome shotgun (WGS) entry which is preliminary data.</text>
</comment>
<dbReference type="Proteomes" id="UP000553632">
    <property type="component" value="Unassembled WGS sequence"/>
</dbReference>
<feature type="non-terminal residue" evidence="1">
    <location>
        <position position="1"/>
    </location>
</feature>
<evidence type="ECO:0000313" key="2">
    <source>
        <dbReference type="Proteomes" id="UP000553632"/>
    </source>
</evidence>
<reference evidence="1 2" key="1">
    <citation type="submission" date="2020-04" db="EMBL/GenBank/DDBJ databases">
        <title>Perkinsus olseni comparative genomics.</title>
        <authorList>
            <person name="Bogema D.R."/>
        </authorList>
    </citation>
    <scope>NUCLEOTIDE SEQUENCE [LARGE SCALE GENOMIC DNA]</scope>
    <source>
        <strain evidence="1 2">ATCC PRA-207</strain>
    </source>
</reference>
<dbReference type="EMBL" id="JABANO010010793">
    <property type="protein sequence ID" value="KAF4744542.1"/>
    <property type="molecule type" value="Genomic_DNA"/>
</dbReference>
<accession>A0A7J6TIQ0</accession>
<sequence length="112" mass="12548">ESHHGRRWLTHFLSVLKRYEGHPQGHSCSHLQYQEDRFVGENHEDCHSLSGYDLLPECLMVESVEVAQCHELWRRFPVTGAAGDDAVVLEAFEDGCGAPFFGTGPPSLRGRG</sequence>
<proteinExistence type="predicted"/>
<organism evidence="1 2">
    <name type="scientific">Perkinsus olseni</name>
    <name type="common">Perkinsus atlanticus</name>
    <dbReference type="NCBI Taxonomy" id="32597"/>
    <lineage>
        <taxon>Eukaryota</taxon>
        <taxon>Sar</taxon>
        <taxon>Alveolata</taxon>
        <taxon>Perkinsozoa</taxon>
        <taxon>Perkinsea</taxon>
        <taxon>Perkinsida</taxon>
        <taxon>Perkinsidae</taxon>
        <taxon>Perkinsus</taxon>
    </lineage>
</organism>
<evidence type="ECO:0000313" key="1">
    <source>
        <dbReference type="EMBL" id="KAF4744542.1"/>
    </source>
</evidence>
<gene>
    <name evidence="1" type="ORF">FOZ63_006830</name>
</gene>